<dbReference type="Pfam" id="PF01370">
    <property type="entry name" value="Epimerase"/>
    <property type="match status" value="1"/>
</dbReference>
<comment type="pathway">
    <text evidence="1">Secondary metabolite biosynthesis; flavonoid biosynthesis.</text>
</comment>
<reference evidence="7 8" key="1">
    <citation type="journal article" date="2014" name="Nature">
        <title>The genome of the recently domesticated crop plant sugar beet (Beta vulgaris).</title>
        <authorList>
            <person name="Dohm J.C."/>
            <person name="Minoche A.E."/>
            <person name="Holtgrawe D."/>
            <person name="Capella-Gutierrez S."/>
            <person name="Zakrzewski F."/>
            <person name="Tafer H."/>
            <person name="Rupp O."/>
            <person name="Sorensen T.R."/>
            <person name="Stracke R."/>
            <person name="Reinhardt R."/>
            <person name="Goesmann A."/>
            <person name="Kraft T."/>
            <person name="Schulz B."/>
            <person name="Stadler P.F."/>
            <person name="Schmidt T."/>
            <person name="Gabaldon T."/>
            <person name="Lehrach H."/>
            <person name="Weisshaar B."/>
            <person name="Himmelbauer H."/>
        </authorList>
    </citation>
    <scope>NUCLEOTIDE SEQUENCE [LARGE SCALE GENOMIC DNA]</scope>
    <source>
        <tissue evidence="7">Taproot</tissue>
    </source>
</reference>
<evidence type="ECO:0000256" key="5">
    <source>
        <dbReference type="ARBA" id="ARBA00023445"/>
    </source>
</evidence>
<dbReference type="PANTHER" id="PTHR10366:SF288">
    <property type="entry name" value="ANTHOCYANIDIN REDUCTASE"/>
    <property type="match status" value="1"/>
</dbReference>
<dbReference type="CDD" id="cd08958">
    <property type="entry name" value="FR_SDR_e"/>
    <property type="match status" value="1"/>
</dbReference>
<evidence type="ECO:0000256" key="2">
    <source>
        <dbReference type="ARBA" id="ARBA00022857"/>
    </source>
</evidence>
<dbReference type="InterPro" id="IPR001509">
    <property type="entry name" value="Epimerase_deHydtase"/>
</dbReference>
<dbReference type="InterPro" id="IPR036291">
    <property type="entry name" value="NAD(P)-bd_dom_sf"/>
</dbReference>
<evidence type="ECO:0000313" key="7">
    <source>
        <dbReference type="EMBL" id="KMS96561.1"/>
    </source>
</evidence>
<dbReference type="SUPFAM" id="SSF51735">
    <property type="entry name" value="NAD(P)-binding Rossmann-fold domains"/>
    <property type="match status" value="1"/>
</dbReference>
<organism evidence="7 8">
    <name type="scientific">Beta vulgaris subsp. vulgaris</name>
    <name type="common">Beet</name>
    <dbReference type="NCBI Taxonomy" id="3555"/>
    <lineage>
        <taxon>Eukaryota</taxon>
        <taxon>Viridiplantae</taxon>
        <taxon>Streptophyta</taxon>
        <taxon>Embryophyta</taxon>
        <taxon>Tracheophyta</taxon>
        <taxon>Spermatophyta</taxon>
        <taxon>Magnoliopsida</taxon>
        <taxon>eudicotyledons</taxon>
        <taxon>Gunneridae</taxon>
        <taxon>Pentapetalae</taxon>
        <taxon>Caryophyllales</taxon>
        <taxon>Chenopodiaceae</taxon>
        <taxon>Betoideae</taxon>
        <taxon>Beta</taxon>
    </lineage>
</organism>
<evidence type="ECO:0000256" key="1">
    <source>
        <dbReference type="ARBA" id="ARBA00004966"/>
    </source>
</evidence>
<keyword evidence="4" id="KW-0284">Flavonoid biosynthesis</keyword>
<comment type="similarity">
    <text evidence="5">Belongs to the NAD(P)-dependent epimerase/dehydratase family. Dihydroflavonol-4-reductase subfamily.</text>
</comment>
<name>A0A0J8B6F3_BETVV</name>
<dbReference type="Gramene" id="KMS96561">
    <property type="protein sequence ID" value="KMS96561"/>
    <property type="gene ID" value="BVRB_8g201960"/>
</dbReference>
<keyword evidence="8" id="KW-1185">Reference proteome</keyword>
<dbReference type="KEGG" id="bvg:104883056"/>
<dbReference type="EMBL" id="KQ090371">
    <property type="protein sequence ID" value="KMS96561.1"/>
    <property type="molecule type" value="Genomic_DNA"/>
</dbReference>
<dbReference type="PANTHER" id="PTHR10366">
    <property type="entry name" value="NAD DEPENDENT EPIMERASE/DEHYDRATASE"/>
    <property type="match status" value="1"/>
</dbReference>
<dbReference type="GO" id="GO:0016616">
    <property type="term" value="F:oxidoreductase activity, acting on the CH-OH group of donors, NAD or NADP as acceptor"/>
    <property type="evidence" value="ECO:0007669"/>
    <property type="project" value="TreeGrafter"/>
</dbReference>
<dbReference type="GO" id="GO:0033729">
    <property type="term" value="F:anthocyanidin reductase activity"/>
    <property type="evidence" value="ECO:0007669"/>
    <property type="project" value="TreeGrafter"/>
</dbReference>
<accession>A0A0J8B6F3</accession>
<feature type="domain" description="NAD-dependent epimerase/dehydratase" evidence="6">
    <location>
        <begin position="19"/>
        <end position="265"/>
    </location>
</feature>
<dbReference type="Proteomes" id="UP000035740">
    <property type="component" value="Unassembled WGS sequence"/>
</dbReference>
<dbReference type="OrthoDB" id="2735536at2759"/>
<keyword evidence="2" id="KW-0521">NADP</keyword>
<evidence type="ECO:0000256" key="3">
    <source>
        <dbReference type="ARBA" id="ARBA00023002"/>
    </source>
</evidence>
<dbReference type="GO" id="GO:0009813">
    <property type="term" value="P:flavonoid biosynthetic process"/>
    <property type="evidence" value="ECO:0007669"/>
    <property type="project" value="UniProtKB-KW"/>
</dbReference>
<keyword evidence="3" id="KW-0560">Oxidoreductase</keyword>
<proteinExistence type="inferred from homology"/>
<dbReference type="eggNOG" id="KOG1502">
    <property type="taxonomic scope" value="Eukaryota"/>
</dbReference>
<gene>
    <name evidence="7" type="ORF">BVRB_8g201960</name>
</gene>
<protein>
    <recommendedName>
        <fullName evidence="6">NAD-dependent epimerase/dehydratase domain-containing protein</fullName>
    </recommendedName>
</protein>
<evidence type="ECO:0000256" key="4">
    <source>
        <dbReference type="ARBA" id="ARBA00023241"/>
    </source>
</evidence>
<dbReference type="Gene3D" id="3.40.50.720">
    <property type="entry name" value="NAD(P)-binding Rossmann-like Domain"/>
    <property type="match status" value="1"/>
</dbReference>
<dbReference type="OMA" id="ICCAYNT"/>
<evidence type="ECO:0000259" key="6">
    <source>
        <dbReference type="Pfam" id="PF01370"/>
    </source>
</evidence>
<sequence length="344" mass="37433">MAGVVQQYDNQEIKTKKACIIGGTGFLASQLVKLLLSKDVSVNTTVRDLGNEKKISHLLALQDLGDLKFFQANLTDEGSFDAAVQGCDVVFLVATPVNFASQDPENDMIKPAVFGVRNVLTACVKAKTVKRVVLTSSAAAVSIKIITEEGLVITEEDWTDVDFLYSQKPSIWGYPVSKTLAEREAWKFAKENNLNLVTVIPSLIAGPSLTPDVPGSIGLATCLLTGDDPLINNLKGMELGSGSISITHVEDVCRAHIFLAEKESASGRYICSAVDTCVLDLAKFLSNKYPQYNVPTDFGEFPSKAKSVLSSEKLVNEGFKFKYGLEQIYDSTIEYLKSNDLLKD</sequence>
<dbReference type="FunFam" id="3.40.50.720:FF:000085">
    <property type="entry name" value="Dihydroflavonol reductase"/>
    <property type="match status" value="1"/>
</dbReference>
<evidence type="ECO:0000313" key="8">
    <source>
        <dbReference type="Proteomes" id="UP000035740"/>
    </source>
</evidence>
<dbReference type="InterPro" id="IPR050425">
    <property type="entry name" value="NAD(P)_dehydrat-like"/>
</dbReference>
<dbReference type="AlphaFoldDB" id="A0A0J8B6F3"/>